<protein>
    <submittedName>
        <fullName evidence="1">Uncharacterized protein</fullName>
    </submittedName>
</protein>
<comment type="caution">
    <text evidence="1">The sequence shown here is derived from an EMBL/GenBank/DDBJ whole genome shotgun (WGS) entry which is preliminary data.</text>
</comment>
<dbReference type="Proteomes" id="UP000477750">
    <property type="component" value="Unassembled WGS sequence"/>
</dbReference>
<accession>A0A6L5G859</accession>
<dbReference type="RefSeq" id="WP_153025001.1">
    <property type="nucleotide sequence ID" value="NZ_WIAO01000009.1"/>
</dbReference>
<keyword evidence="2" id="KW-1185">Reference proteome</keyword>
<dbReference type="EMBL" id="WIAO01000009">
    <property type="protein sequence ID" value="MQM25852.1"/>
    <property type="molecule type" value="Genomic_DNA"/>
</dbReference>
<name>A0A6L5G859_9ACTN</name>
<reference evidence="1 2" key="1">
    <citation type="submission" date="2019-10" db="EMBL/GenBank/DDBJ databases">
        <title>Glycomyces albidus sp. nov., a novel actinomycete isolated from rhizosphere soil of wheat (Triticum aestivum L.).</title>
        <authorList>
            <person name="Qian L."/>
        </authorList>
    </citation>
    <scope>NUCLEOTIDE SEQUENCE [LARGE SCALE GENOMIC DNA]</scope>
    <source>
        <strain evidence="1 2">NEAU-7082</strain>
    </source>
</reference>
<organism evidence="1 2">
    <name type="scientific">Glycomyces albidus</name>
    <dbReference type="NCBI Taxonomy" id="2656774"/>
    <lineage>
        <taxon>Bacteria</taxon>
        <taxon>Bacillati</taxon>
        <taxon>Actinomycetota</taxon>
        <taxon>Actinomycetes</taxon>
        <taxon>Glycomycetales</taxon>
        <taxon>Glycomycetaceae</taxon>
        <taxon>Glycomyces</taxon>
    </lineage>
</organism>
<dbReference type="AlphaFoldDB" id="A0A6L5G859"/>
<proteinExistence type="predicted"/>
<evidence type="ECO:0000313" key="1">
    <source>
        <dbReference type="EMBL" id="MQM25852.1"/>
    </source>
</evidence>
<evidence type="ECO:0000313" key="2">
    <source>
        <dbReference type="Proteomes" id="UP000477750"/>
    </source>
</evidence>
<sequence length="157" mass="17437">MSRFEGPLEDVSARDRFRIAVDALGWSMATTERPIEDADLAAFVDRTLATLRAALQQGRTLAEATPAVLSELTVQQNRAEAPGTMGIVLALGLCFDELDTVLTPSRTLEVLGQCYEFELVRICPDPIVTRAFEERSPRMREILDYQQALLTSYTGEL</sequence>
<gene>
    <name evidence="1" type="ORF">GFD30_09760</name>
</gene>